<dbReference type="GO" id="GO:0052855">
    <property type="term" value="F:ADP-dependent NAD(P)H-hydrate dehydratase activity"/>
    <property type="evidence" value="ECO:0007669"/>
    <property type="project" value="UniProtKB-UniRule"/>
</dbReference>
<evidence type="ECO:0000256" key="7">
    <source>
        <dbReference type="ARBA" id="ARBA00022840"/>
    </source>
</evidence>
<dbReference type="AlphaFoldDB" id="A0A848J284"/>
<dbReference type="InterPro" id="IPR029056">
    <property type="entry name" value="Ribokinase-like"/>
</dbReference>
<evidence type="ECO:0000256" key="16">
    <source>
        <dbReference type="ARBA" id="ARBA00049209"/>
    </source>
</evidence>
<comment type="catalytic activity">
    <reaction evidence="16 17 19">
        <text>(6S)-NADPHX + ADP = AMP + phosphate + NADPH + H(+)</text>
        <dbReference type="Rhea" id="RHEA:32235"/>
        <dbReference type="ChEBI" id="CHEBI:15378"/>
        <dbReference type="ChEBI" id="CHEBI:43474"/>
        <dbReference type="ChEBI" id="CHEBI:57783"/>
        <dbReference type="ChEBI" id="CHEBI:64076"/>
        <dbReference type="ChEBI" id="CHEBI:456215"/>
        <dbReference type="ChEBI" id="CHEBI:456216"/>
        <dbReference type="EC" id="4.2.1.136"/>
    </reaction>
</comment>
<comment type="cofactor">
    <cofactor evidence="17">
        <name>Mg(2+)</name>
        <dbReference type="ChEBI" id="CHEBI:18420"/>
    </cofactor>
</comment>
<feature type="binding site" evidence="18">
    <location>
        <position position="135"/>
    </location>
    <ligand>
        <name>(6S)-NADPHX</name>
        <dbReference type="ChEBI" id="CHEBI:64076"/>
    </ligand>
</feature>
<evidence type="ECO:0000256" key="15">
    <source>
        <dbReference type="ARBA" id="ARBA00048238"/>
    </source>
</evidence>
<evidence type="ECO:0000256" key="8">
    <source>
        <dbReference type="ARBA" id="ARBA00022857"/>
    </source>
</evidence>
<dbReference type="Proteomes" id="UP000559010">
    <property type="component" value="Unassembled WGS sequence"/>
</dbReference>
<dbReference type="PANTHER" id="PTHR12592">
    <property type="entry name" value="ATP-DEPENDENT (S)-NAD(P)H-HYDRATE DEHYDRATASE FAMILY MEMBER"/>
    <property type="match status" value="1"/>
</dbReference>
<feature type="binding site" evidence="17">
    <location>
        <position position="434"/>
    </location>
    <ligand>
        <name>(6S)-NADPHX</name>
        <dbReference type="ChEBI" id="CHEBI:64076"/>
    </ligand>
</feature>
<name>A0A848J284_9BACT</name>
<evidence type="ECO:0000256" key="5">
    <source>
        <dbReference type="ARBA" id="ARBA00022723"/>
    </source>
</evidence>
<keyword evidence="5 18" id="KW-0479">Metal-binding</keyword>
<evidence type="ECO:0000256" key="12">
    <source>
        <dbReference type="ARBA" id="ARBA00023239"/>
    </source>
</evidence>
<evidence type="ECO:0000256" key="11">
    <source>
        <dbReference type="ARBA" id="ARBA00023235"/>
    </source>
</evidence>
<feature type="binding site" evidence="17">
    <location>
        <position position="433"/>
    </location>
    <ligand>
        <name>AMP</name>
        <dbReference type="ChEBI" id="CHEBI:456215"/>
    </ligand>
</feature>
<comment type="function">
    <text evidence="18">Catalyzes the epimerization of the S- and R-forms of NAD(P)HX, a damaged form of NAD(P)H that is a result of enzymatic or heat-dependent hydration. This is a prerequisite for the S-specific NAD(P)H-hydrate dehydratase to allow the repair of both epimers of NAD(P)HX.</text>
</comment>
<dbReference type="GO" id="GO:0005524">
    <property type="term" value="F:ATP binding"/>
    <property type="evidence" value="ECO:0007669"/>
    <property type="project" value="UniProtKB-UniRule"/>
</dbReference>
<dbReference type="PROSITE" id="PS51383">
    <property type="entry name" value="YJEF_C_3"/>
    <property type="match status" value="1"/>
</dbReference>
<evidence type="ECO:0000256" key="4">
    <source>
        <dbReference type="ARBA" id="ARBA00009524"/>
    </source>
</evidence>
<keyword evidence="11 18" id="KW-0413">Isomerase</keyword>
<evidence type="ECO:0000256" key="13">
    <source>
        <dbReference type="ARBA" id="ARBA00023268"/>
    </source>
</evidence>
<evidence type="ECO:0000256" key="14">
    <source>
        <dbReference type="ARBA" id="ARBA00025153"/>
    </source>
</evidence>
<dbReference type="NCBIfam" id="TIGR00196">
    <property type="entry name" value="yjeF_cterm"/>
    <property type="match status" value="1"/>
</dbReference>
<dbReference type="EC" id="4.2.1.136" evidence="19"/>
<evidence type="ECO:0000256" key="17">
    <source>
        <dbReference type="HAMAP-Rule" id="MF_01965"/>
    </source>
</evidence>
<dbReference type="Pfam" id="PF03853">
    <property type="entry name" value="YjeF_N"/>
    <property type="match status" value="1"/>
</dbReference>
<evidence type="ECO:0000313" key="23">
    <source>
        <dbReference type="Proteomes" id="UP000559010"/>
    </source>
</evidence>
<keyword evidence="12 17" id="KW-0456">Lyase</keyword>
<evidence type="ECO:0000256" key="3">
    <source>
        <dbReference type="ARBA" id="ARBA00006001"/>
    </source>
</evidence>
<feature type="binding site" evidence="18">
    <location>
        <begin position="58"/>
        <end position="62"/>
    </location>
    <ligand>
        <name>(6S)-NADPHX</name>
        <dbReference type="ChEBI" id="CHEBI:64076"/>
    </ligand>
</feature>
<dbReference type="PROSITE" id="PS01050">
    <property type="entry name" value="YJEF_C_2"/>
    <property type="match status" value="1"/>
</dbReference>
<dbReference type="PROSITE" id="PS51385">
    <property type="entry name" value="YJEF_N"/>
    <property type="match status" value="1"/>
</dbReference>
<feature type="domain" description="YjeF N-terminal" evidence="21">
    <location>
        <begin position="10"/>
        <end position="210"/>
    </location>
</feature>
<feature type="binding site" evidence="18">
    <location>
        <begin position="124"/>
        <end position="130"/>
    </location>
    <ligand>
        <name>(6S)-NADPHX</name>
        <dbReference type="ChEBI" id="CHEBI:64076"/>
    </ligand>
</feature>
<dbReference type="GO" id="GO:0052856">
    <property type="term" value="F:NAD(P)HX epimerase activity"/>
    <property type="evidence" value="ECO:0007669"/>
    <property type="project" value="UniProtKB-UniRule"/>
</dbReference>
<dbReference type="SUPFAM" id="SSF64153">
    <property type="entry name" value="YjeF N-terminal domain-like"/>
    <property type="match status" value="1"/>
</dbReference>
<comment type="function">
    <text evidence="14 19">Bifunctional enzyme that catalyzes the epimerization of the S- and R-forms of NAD(P)HX and the dehydration of the S-form of NAD(P)HX at the expense of ADP, which is converted to AMP. This allows the repair of both epimers of NAD(P)HX, a damaged form of NAD(P)H that is a result of enzymatic or heat-dependent hydration.</text>
</comment>
<evidence type="ECO:0000256" key="9">
    <source>
        <dbReference type="ARBA" id="ARBA00022958"/>
    </source>
</evidence>
<feature type="binding site" evidence="18">
    <location>
        <position position="59"/>
    </location>
    <ligand>
        <name>K(+)</name>
        <dbReference type="ChEBI" id="CHEBI:29103"/>
    </ligand>
</feature>
<feature type="binding site" evidence="17">
    <location>
        <position position="255"/>
    </location>
    <ligand>
        <name>(6S)-NADPHX</name>
        <dbReference type="ChEBI" id="CHEBI:64076"/>
    </ligand>
</feature>
<dbReference type="Pfam" id="PF01256">
    <property type="entry name" value="Carb_kinase"/>
    <property type="match status" value="1"/>
</dbReference>
<feature type="binding site" evidence="17">
    <location>
        <position position="318"/>
    </location>
    <ligand>
        <name>(6S)-NADPHX</name>
        <dbReference type="ChEBI" id="CHEBI:64076"/>
    </ligand>
</feature>
<comment type="catalytic activity">
    <reaction evidence="2 18 19">
        <text>(6R)-NADPHX = (6S)-NADPHX</text>
        <dbReference type="Rhea" id="RHEA:32227"/>
        <dbReference type="ChEBI" id="CHEBI:64076"/>
        <dbReference type="ChEBI" id="CHEBI:64077"/>
        <dbReference type="EC" id="5.1.99.6"/>
    </reaction>
</comment>
<sequence length="496" mass="53501">MIKILSAEQTREADQYTIKNEPINSIDLMERASTAFCEWFMGEFPGKSNIHIVTGKGNNGGDGLAIARMLNEHGYRVSLYLISEKGSEDFNKNYDRIAGKLNVHIWDGNPEFESGGILIDALFGSGLDRPIEGQYAEIVQAINNYEGLVVSVDMPSGVYADKPVDSENVVKASHTVSFQLPKLSFFMAENETYVGEWHYVDIGLNKSFIDHSKSFYHLVTLEDVRHCLKKPSKFAHKGNMGRIMIVGGAQGKMGAAVLSAKAALRSGAGLLTCYVPAGGLSIIQTAVPESMALVSSFLDYHVEEVSFDGLDAVGIGPGLGTEEQTALAFRKWIKQLTVPAVIDADGLNILSSDLSLLKDLPTGTILTPHPKEFSRLAGDSKNSFERIEKARQFAIDHKVVIVLKGAHTAVCDADGSVYFNSTGNPGMATGGSGDVLTGIITALLGQGYEPKKAAILAVFVHGLAGDEAAEDLGIISMIASDIVDYLPDAFRHIEIR</sequence>
<evidence type="ECO:0000313" key="22">
    <source>
        <dbReference type="EMBL" id="NMM49615.1"/>
    </source>
</evidence>
<dbReference type="InterPro" id="IPR036652">
    <property type="entry name" value="YjeF_N_dom_sf"/>
</dbReference>
<dbReference type="NCBIfam" id="TIGR00197">
    <property type="entry name" value="yjeF_nterm"/>
    <property type="match status" value="1"/>
</dbReference>
<keyword evidence="23" id="KW-1185">Reference proteome</keyword>
<dbReference type="InterPro" id="IPR004443">
    <property type="entry name" value="YjeF_N_dom"/>
</dbReference>
<protein>
    <recommendedName>
        <fullName evidence="19">Bifunctional NAD(P)H-hydrate repair enzyme</fullName>
    </recommendedName>
    <alternativeName>
        <fullName evidence="19">Nicotinamide nucleotide repair protein</fullName>
    </alternativeName>
    <domain>
        <recommendedName>
            <fullName evidence="19">ADP-dependent (S)-NAD(P)H-hydrate dehydratase</fullName>
            <ecNumber evidence="19">4.2.1.136</ecNumber>
        </recommendedName>
        <alternativeName>
            <fullName evidence="19">ADP-dependent NAD(P)HX dehydratase</fullName>
        </alternativeName>
    </domain>
    <domain>
        <recommendedName>
            <fullName evidence="19">NAD(P)H-hydrate epimerase</fullName>
            <ecNumber evidence="19">5.1.99.6</ecNumber>
        </recommendedName>
    </domain>
</protein>
<evidence type="ECO:0000256" key="18">
    <source>
        <dbReference type="HAMAP-Rule" id="MF_01966"/>
    </source>
</evidence>
<comment type="cofactor">
    <cofactor evidence="18 19">
        <name>K(+)</name>
        <dbReference type="ChEBI" id="CHEBI:29103"/>
    </cofactor>
    <text evidence="18 19">Binds 1 potassium ion per subunit.</text>
</comment>
<evidence type="ECO:0000259" key="20">
    <source>
        <dbReference type="PROSITE" id="PS51383"/>
    </source>
</evidence>
<evidence type="ECO:0000256" key="10">
    <source>
        <dbReference type="ARBA" id="ARBA00023027"/>
    </source>
</evidence>
<evidence type="ECO:0000259" key="21">
    <source>
        <dbReference type="PROSITE" id="PS51385"/>
    </source>
</evidence>
<keyword evidence="7 17" id="KW-0067">ATP-binding</keyword>
<dbReference type="PIRSF" id="PIRSF017184">
    <property type="entry name" value="Nnr"/>
    <property type="match status" value="1"/>
</dbReference>
<dbReference type="InterPro" id="IPR000631">
    <property type="entry name" value="CARKD"/>
</dbReference>
<dbReference type="GO" id="GO:0046496">
    <property type="term" value="P:nicotinamide nucleotide metabolic process"/>
    <property type="evidence" value="ECO:0007669"/>
    <property type="project" value="UniProtKB-UniRule"/>
</dbReference>
<comment type="similarity">
    <text evidence="3 19">In the N-terminal section; belongs to the NnrE/AIBP family.</text>
</comment>
<organism evidence="22 23">
    <name type="scientific">Marinigracilibium pacificum</name>
    <dbReference type="NCBI Taxonomy" id="2729599"/>
    <lineage>
        <taxon>Bacteria</taxon>
        <taxon>Pseudomonadati</taxon>
        <taxon>Bacteroidota</taxon>
        <taxon>Cytophagia</taxon>
        <taxon>Cytophagales</taxon>
        <taxon>Flammeovirgaceae</taxon>
        <taxon>Marinigracilibium</taxon>
    </lineage>
</organism>
<keyword evidence="13" id="KW-0511">Multifunctional enzyme</keyword>
<dbReference type="GO" id="GO:0110051">
    <property type="term" value="P:metabolite repair"/>
    <property type="evidence" value="ECO:0007669"/>
    <property type="project" value="TreeGrafter"/>
</dbReference>
<feature type="binding site" evidence="18">
    <location>
        <position position="153"/>
    </location>
    <ligand>
        <name>(6S)-NADPHX</name>
        <dbReference type="ChEBI" id="CHEBI:64076"/>
    </ligand>
</feature>
<dbReference type="GO" id="GO:0046872">
    <property type="term" value="F:metal ion binding"/>
    <property type="evidence" value="ECO:0007669"/>
    <property type="project" value="UniProtKB-UniRule"/>
</dbReference>
<comment type="catalytic activity">
    <reaction evidence="15 17 19">
        <text>(6S)-NADHX + ADP = AMP + phosphate + NADH + H(+)</text>
        <dbReference type="Rhea" id="RHEA:32223"/>
        <dbReference type="ChEBI" id="CHEBI:15378"/>
        <dbReference type="ChEBI" id="CHEBI:43474"/>
        <dbReference type="ChEBI" id="CHEBI:57945"/>
        <dbReference type="ChEBI" id="CHEBI:64074"/>
        <dbReference type="ChEBI" id="CHEBI:456215"/>
        <dbReference type="ChEBI" id="CHEBI:456216"/>
        <dbReference type="EC" id="4.2.1.136"/>
    </reaction>
</comment>
<comment type="caution">
    <text evidence="22">The sequence shown here is derived from an EMBL/GenBank/DDBJ whole genome shotgun (WGS) entry which is preliminary data.</text>
</comment>
<gene>
    <name evidence="17" type="primary">nnrD</name>
    <name evidence="18" type="synonym">nnrE</name>
    <name evidence="22" type="ORF">HH304_14500</name>
</gene>
<dbReference type="HAMAP" id="MF_01966">
    <property type="entry name" value="NADHX_epimerase"/>
    <property type="match status" value="1"/>
</dbReference>
<feature type="binding site" evidence="18">
    <location>
        <position position="156"/>
    </location>
    <ligand>
        <name>K(+)</name>
        <dbReference type="ChEBI" id="CHEBI:29103"/>
    </ligand>
</feature>
<keyword evidence="10 17" id="KW-0520">NAD</keyword>
<evidence type="ECO:0000256" key="2">
    <source>
        <dbReference type="ARBA" id="ARBA00000909"/>
    </source>
</evidence>
<evidence type="ECO:0000256" key="6">
    <source>
        <dbReference type="ARBA" id="ARBA00022741"/>
    </source>
</evidence>
<comment type="similarity">
    <text evidence="18">Belongs to the NnrE/AIBP family.</text>
</comment>
<feature type="domain" description="YjeF C-terminal" evidence="20">
    <location>
        <begin position="220"/>
        <end position="493"/>
    </location>
</feature>
<reference evidence="22 23" key="1">
    <citation type="submission" date="2020-04" db="EMBL/GenBank/DDBJ databases">
        <title>Flammeovirgaceae bacterium KN852 isolated from deep sea.</title>
        <authorList>
            <person name="Zhang D.-C."/>
        </authorList>
    </citation>
    <scope>NUCLEOTIDE SEQUENCE [LARGE SCALE GENOMIC DNA]</scope>
    <source>
        <strain evidence="22 23">KN852</strain>
    </source>
</reference>
<comment type="similarity">
    <text evidence="4 19">In the C-terminal section; belongs to the NnrD/CARKD family.</text>
</comment>
<feature type="binding site" evidence="18">
    <location>
        <position position="120"/>
    </location>
    <ligand>
        <name>K(+)</name>
        <dbReference type="ChEBI" id="CHEBI:29103"/>
    </ligand>
</feature>
<accession>A0A848J284</accession>
<comment type="function">
    <text evidence="17">Catalyzes the dehydration of the S-form of NAD(P)HX at the expense of ADP, which is converted to AMP. Together with NAD(P)HX epimerase, which catalyzes the epimerization of the S- and R-forms, the enzyme allows the repair of both epimers of NAD(P)HX, a damaged form of NAD(P)H that is a result of enzymatic or heat-dependent hydration.</text>
</comment>
<keyword evidence="9 18" id="KW-0630">Potassium</keyword>
<evidence type="ECO:0000256" key="19">
    <source>
        <dbReference type="PIRNR" id="PIRNR017184"/>
    </source>
</evidence>
<dbReference type="InterPro" id="IPR030677">
    <property type="entry name" value="Nnr"/>
</dbReference>
<dbReference type="RefSeq" id="WP_169682902.1">
    <property type="nucleotide sequence ID" value="NZ_JABBNU010000009.1"/>
</dbReference>
<dbReference type="CDD" id="cd01171">
    <property type="entry name" value="YXKO-related"/>
    <property type="match status" value="1"/>
</dbReference>
<keyword evidence="8 17" id="KW-0521">NADP</keyword>
<feature type="binding site" evidence="17">
    <location>
        <begin position="404"/>
        <end position="408"/>
    </location>
    <ligand>
        <name>AMP</name>
        <dbReference type="ChEBI" id="CHEBI:456215"/>
    </ligand>
</feature>
<feature type="binding site" evidence="17">
    <location>
        <position position="369"/>
    </location>
    <ligand>
        <name>(6S)-NADPHX</name>
        <dbReference type="ChEBI" id="CHEBI:64076"/>
    </ligand>
</feature>
<dbReference type="PANTHER" id="PTHR12592:SF0">
    <property type="entry name" value="ATP-DEPENDENT (S)-NAD(P)H-HYDRATE DEHYDRATASE"/>
    <property type="match status" value="1"/>
</dbReference>
<comment type="subunit">
    <text evidence="17">Homotetramer.</text>
</comment>
<keyword evidence="6 17" id="KW-0547">Nucleotide-binding</keyword>
<dbReference type="EMBL" id="JABBNU010000009">
    <property type="protein sequence ID" value="NMM49615.1"/>
    <property type="molecule type" value="Genomic_DNA"/>
</dbReference>
<comment type="catalytic activity">
    <reaction evidence="1 18 19">
        <text>(6R)-NADHX = (6S)-NADHX</text>
        <dbReference type="Rhea" id="RHEA:32215"/>
        <dbReference type="ChEBI" id="CHEBI:64074"/>
        <dbReference type="ChEBI" id="CHEBI:64075"/>
        <dbReference type="EC" id="5.1.99.6"/>
    </reaction>
</comment>
<dbReference type="EC" id="5.1.99.6" evidence="19"/>
<dbReference type="SUPFAM" id="SSF53613">
    <property type="entry name" value="Ribokinase-like"/>
    <property type="match status" value="1"/>
</dbReference>
<dbReference type="InterPro" id="IPR017953">
    <property type="entry name" value="Carbohydrate_kinase_pred_CS"/>
</dbReference>
<comment type="similarity">
    <text evidence="17">Belongs to the NnrD/CARKD family.</text>
</comment>
<dbReference type="Gene3D" id="3.40.50.10260">
    <property type="entry name" value="YjeF N-terminal domain"/>
    <property type="match status" value="1"/>
</dbReference>
<dbReference type="HAMAP" id="MF_01965">
    <property type="entry name" value="NADHX_dehydratase"/>
    <property type="match status" value="1"/>
</dbReference>
<dbReference type="Gene3D" id="3.40.1190.20">
    <property type="match status" value="1"/>
</dbReference>
<proteinExistence type="inferred from homology"/>
<evidence type="ECO:0000256" key="1">
    <source>
        <dbReference type="ARBA" id="ARBA00000013"/>
    </source>
</evidence>